<feature type="domain" description="NADP-dependent oxidoreductase" evidence="7">
    <location>
        <begin position="15"/>
        <end position="257"/>
    </location>
</feature>
<dbReference type="PANTHER" id="PTHR43827">
    <property type="entry name" value="2,5-DIKETO-D-GLUCONIC ACID REDUCTASE"/>
    <property type="match status" value="1"/>
</dbReference>
<evidence type="ECO:0000256" key="3">
    <source>
        <dbReference type="ARBA" id="ARBA00023002"/>
    </source>
</evidence>
<keyword evidence="2" id="KW-0521">NADP</keyword>
<evidence type="ECO:0000313" key="9">
    <source>
        <dbReference type="Proteomes" id="UP000548582"/>
    </source>
</evidence>
<evidence type="ECO:0000313" key="8">
    <source>
        <dbReference type="EMBL" id="NMJ41300.1"/>
    </source>
</evidence>
<dbReference type="Gene3D" id="3.20.20.100">
    <property type="entry name" value="NADP-dependent oxidoreductase domain"/>
    <property type="match status" value="1"/>
</dbReference>
<gene>
    <name evidence="8" type="ORF">GWK16_08625</name>
</gene>
<keyword evidence="9" id="KW-1185">Reference proteome</keyword>
<dbReference type="SUPFAM" id="SSF51430">
    <property type="entry name" value="NAD(P)-linked oxidoreductase"/>
    <property type="match status" value="1"/>
</dbReference>
<dbReference type="PROSITE" id="PS00798">
    <property type="entry name" value="ALDOKETO_REDUCTASE_1"/>
    <property type="match status" value="1"/>
</dbReference>
<dbReference type="InterPro" id="IPR036812">
    <property type="entry name" value="NAD(P)_OxRdtase_dom_sf"/>
</dbReference>
<dbReference type="Proteomes" id="UP000548582">
    <property type="component" value="Unassembled WGS sequence"/>
</dbReference>
<evidence type="ECO:0000256" key="6">
    <source>
        <dbReference type="PIRSR" id="PIRSR000097-3"/>
    </source>
</evidence>
<evidence type="ECO:0000256" key="2">
    <source>
        <dbReference type="ARBA" id="ARBA00022857"/>
    </source>
</evidence>
<evidence type="ECO:0000256" key="4">
    <source>
        <dbReference type="PIRSR" id="PIRSR000097-1"/>
    </source>
</evidence>
<feature type="active site" description="Proton donor" evidence="4">
    <location>
        <position position="49"/>
    </location>
</feature>
<accession>A0A848ECX7</accession>
<name>A0A848ECX7_9PROT</name>
<evidence type="ECO:0000259" key="7">
    <source>
        <dbReference type="Pfam" id="PF00248"/>
    </source>
</evidence>
<dbReference type="PIRSF" id="PIRSF000097">
    <property type="entry name" value="AKR"/>
    <property type="match status" value="1"/>
</dbReference>
<dbReference type="AlphaFoldDB" id="A0A848ECX7"/>
<feature type="site" description="Lowers pKa of active site Tyr" evidence="6">
    <location>
        <position position="74"/>
    </location>
</feature>
<dbReference type="InterPro" id="IPR018170">
    <property type="entry name" value="Aldo/ket_reductase_CS"/>
</dbReference>
<dbReference type="InterPro" id="IPR023210">
    <property type="entry name" value="NADP_OxRdtase_dom"/>
</dbReference>
<organism evidence="8 9">
    <name type="scientific">Neoroseomonas marina</name>
    <dbReference type="NCBI Taxonomy" id="1232220"/>
    <lineage>
        <taxon>Bacteria</taxon>
        <taxon>Pseudomonadati</taxon>
        <taxon>Pseudomonadota</taxon>
        <taxon>Alphaproteobacteria</taxon>
        <taxon>Acetobacterales</taxon>
        <taxon>Acetobacteraceae</taxon>
        <taxon>Neoroseomonas</taxon>
    </lineage>
</organism>
<comment type="caution">
    <text evidence="8">The sequence shown here is derived from an EMBL/GenBank/DDBJ whole genome shotgun (WGS) entry which is preliminary data.</text>
</comment>
<evidence type="ECO:0000256" key="5">
    <source>
        <dbReference type="PIRSR" id="PIRSR000097-2"/>
    </source>
</evidence>
<evidence type="ECO:0000256" key="1">
    <source>
        <dbReference type="ARBA" id="ARBA00007905"/>
    </source>
</evidence>
<dbReference type="PANTHER" id="PTHR43827:SF3">
    <property type="entry name" value="NADP-DEPENDENT OXIDOREDUCTASE DOMAIN-CONTAINING PROTEIN"/>
    <property type="match status" value="1"/>
</dbReference>
<dbReference type="PRINTS" id="PR00069">
    <property type="entry name" value="ALDKETRDTASE"/>
</dbReference>
<dbReference type="Pfam" id="PF00248">
    <property type="entry name" value="Aldo_ket_red"/>
    <property type="match status" value="1"/>
</dbReference>
<dbReference type="RefSeq" id="WP_170053519.1">
    <property type="nucleotide sequence ID" value="NZ_JABBKX010000002.1"/>
</dbReference>
<keyword evidence="3" id="KW-0560">Oxidoreductase</keyword>
<feature type="binding site" evidence="5">
    <location>
        <position position="107"/>
    </location>
    <ligand>
        <name>substrate</name>
    </ligand>
</feature>
<dbReference type="PROSITE" id="PS00062">
    <property type="entry name" value="ALDOKETO_REDUCTASE_2"/>
    <property type="match status" value="1"/>
</dbReference>
<dbReference type="GO" id="GO:0051596">
    <property type="term" value="P:methylglyoxal catabolic process"/>
    <property type="evidence" value="ECO:0007669"/>
    <property type="project" value="TreeGrafter"/>
</dbReference>
<dbReference type="GO" id="GO:1990002">
    <property type="term" value="F:methylglyoxal reductase (NADPH) (acetol producing) activity"/>
    <property type="evidence" value="ECO:0007669"/>
    <property type="project" value="TreeGrafter"/>
</dbReference>
<dbReference type="EMBL" id="JABBKX010000002">
    <property type="protein sequence ID" value="NMJ41300.1"/>
    <property type="molecule type" value="Genomic_DNA"/>
</dbReference>
<sequence>MSAPILETPRLRVPRIGLGTWTLRGAEAQQAVETAIGLGYRHIDTAAMYGNEDAVGAGIAASGVRRGEIFLTTKVWWTELAPEALRASAEASLKRLGMRYADLILIHWPAVDMDLPAALGALAKLQQDGLARAVGVSNFPPGLLERAIALGIAPLAALQVEAHVYLWQDRLAALCRRHGLALTAYAPIAKAQVNDDPVMRAIATKYGASPVQIALAWLLAQDGVVAIPKSGRPEGQRENLAAAAIRLDAEDLAAIARLPKDRRLVNPSFAPDWDA</sequence>
<dbReference type="InterPro" id="IPR020471">
    <property type="entry name" value="AKR"/>
</dbReference>
<comment type="similarity">
    <text evidence="1">Belongs to the aldo/keto reductase family.</text>
</comment>
<proteinExistence type="inferred from homology"/>
<protein>
    <submittedName>
        <fullName evidence="8">Aldo/keto reductase</fullName>
    </submittedName>
</protein>
<reference evidence="8 9" key="1">
    <citation type="submission" date="2020-03" db="EMBL/GenBank/DDBJ databases">
        <authorList>
            <person name="Sun Q."/>
        </authorList>
    </citation>
    <scope>NUCLEOTIDE SEQUENCE [LARGE SCALE GENOMIC DNA]</scope>
    <source>
        <strain evidence="8 9">JC162</strain>
    </source>
</reference>